<reference evidence="1 2" key="1">
    <citation type="submission" date="2019-08" db="EMBL/GenBank/DDBJ databases">
        <title>In-depth cultivation of the pig gut microbiome towards novel bacterial diversity and tailored functional studies.</title>
        <authorList>
            <person name="Wylensek D."/>
            <person name="Hitch T.C.A."/>
            <person name="Clavel T."/>
        </authorList>
    </citation>
    <scope>NUCLEOTIDE SEQUENCE [LARGE SCALE GENOMIC DNA]</scope>
    <source>
        <strain evidence="1 2">BSM-383-APC-4H</strain>
    </source>
</reference>
<proteinExistence type="predicted"/>
<evidence type="ECO:0000313" key="2">
    <source>
        <dbReference type="Proteomes" id="UP000433359"/>
    </source>
</evidence>
<name>A0A6N7Y0C5_9FIRM</name>
<sequence length="75" mass="9042">MEIGLVLEGSMSVRCSGKHNIMLDKGEVYFCNRNVMHSMRQEKRRLAGGMDWIYYYYNRCNCCDYRNIRFQRCKV</sequence>
<dbReference type="CDD" id="cd02208">
    <property type="entry name" value="cupin_RmlC-like"/>
    <property type="match status" value="1"/>
</dbReference>
<protein>
    <submittedName>
        <fullName evidence="1">Uncharacterized protein</fullName>
    </submittedName>
</protein>
<dbReference type="InterPro" id="IPR014710">
    <property type="entry name" value="RmlC-like_jellyroll"/>
</dbReference>
<dbReference type="AlphaFoldDB" id="A0A6N7Y0C5"/>
<dbReference type="SUPFAM" id="SSF51182">
    <property type="entry name" value="RmlC-like cupins"/>
    <property type="match status" value="1"/>
</dbReference>
<gene>
    <name evidence="1" type="ORF">FYJ25_02840</name>
</gene>
<accession>A0A6N7Y0C5</accession>
<dbReference type="EMBL" id="VULP01000003">
    <property type="protein sequence ID" value="MSU81322.1"/>
    <property type="molecule type" value="Genomic_DNA"/>
</dbReference>
<dbReference type="Gene3D" id="2.60.120.10">
    <property type="entry name" value="Jelly Rolls"/>
    <property type="match status" value="1"/>
</dbReference>
<dbReference type="InterPro" id="IPR011051">
    <property type="entry name" value="RmlC_Cupin_sf"/>
</dbReference>
<comment type="caution">
    <text evidence="1">The sequence shown here is derived from an EMBL/GenBank/DDBJ whole genome shotgun (WGS) entry which is preliminary data.</text>
</comment>
<evidence type="ECO:0000313" key="1">
    <source>
        <dbReference type="EMBL" id="MSU81322.1"/>
    </source>
</evidence>
<organism evidence="1 2">
    <name type="scientific">Anaerobutyricum soehngenii</name>
    <dbReference type="NCBI Taxonomy" id="105843"/>
    <lineage>
        <taxon>Bacteria</taxon>
        <taxon>Bacillati</taxon>
        <taxon>Bacillota</taxon>
        <taxon>Clostridia</taxon>
        <taxon>Lachnospirales</taxon>
        <taxon>Lachnospiraceae</taxon>
        <taxon>Anaerobutyricum</taxon>
    </lineage>
</organism>
<dbReference type="Proteomes" id="UP000433359">
    <property type="component" value="Unassembled WGS sequence"/>
</dbReference>